<keyword evidence="3" id="KW-1185">Reference proteome</keyword>
<organism evidence="2 3">
    <name type="scientific">Pedobacter rhodius</name>
    <dbReference type="NCBI Taxonomy" id="3004098"/>
    <lineage>
        <taxon>Bacteria</taxon>
        <taxon>Pseudomonadati</taxon>
        <taxon>Bacteroidota</taxon>
        <taxon>Sphingobacteriia</taxon>
        <taxon>Sphingobacteriales</taxon>
        <taxon>Sphingobacteriaceae</taxon>
        <taxon>Pedobacter</taxon>
    </lineage>
</organism>
<dbReference type="EMBL" id="JAPWGL010000002">
    <property type="protein sequence ID" value="MCZ4223504.1"/>
    <property type="molecule type" value="Genomic_DNA"/>
</dbReference>
<name>A0ABT4KX70_9SPHI</name>
<dbReference type="SUPFAM" id="SSF47413">
    <property type="entry name" value="lambda repressor-like DNA-binding domains"/>
    <property type="match status" value="1"/>
</dbReference>
<dbReference type="InterPro" id="IPR010982">
    <property type="entry name" value="Lambda_DNA-bd_dom_sf"/>
</dbReference>
<dbReference type="RefSeq" id="WP_269415295.1">
    <property type="nucleotide sequence ID" value="NZ_JAPWGL010000002.1"/>
</dbReference>
<proteinExistence type="predicted"/>
<reference evidence="2" key="1">
    <citation type="submission" date="2022-12" db="EMBL/GenBank/DDBJ databases">
        <title>Genome sequence of SJ11.</title>
        <authorList>
            <person name="Woo H."/>
        </authorList>
    </citation>
    <scope>NUCLEOTIDE SEQUENCE</scope>
    <source>
        <strain evidence="2">SJ11</strain>
    </source>
</reference>
<protein>
    <recommendedName>
        <fullName evidence="1">HTH cro/C1-type domain-containing protein</fullName>
    </recommendedName>
</protein>
<sequence>MKSNSQISDQEELHKLGLKLKDLRMAKGFTDLNKFAQENNLDCSQYRKYEEGTADITISMLFYVLNIFNLSMNDFFNEDIPNKDEPFGR</sequence>
<dbReference type="Gene3D" id="1.10.260.40">
    <property type="entry name" value="lambda repressor-like DNA-binding domains"/>
    <property type="match status" value="1"/>
</dbReference>
<feature type="domain" description="HTH cro/C1-type" evidence="1">
    <location>
        <begin position="20"/>
        <end position="75"/>
    </location>
</feature>
<dbReference type="Proteomes" id="UP001144341">
    <property type="component" value="Unassembled WGS sequence"/>
</dbReference>
<evidence type="ECO:0000259" key="1">
    <source>
        <dbReference type="PROSITE" id="PS50943"/>
    </source>
</evidence>
<evidence type="ECO:0000313" key="2">
    <source>
        <dbReference type="EMBL" id="MCZ4223504.1"/>
    </source>
</evidence>
<dbReference type="InterPro" id="IPR001387">
    <property type="entry name" value="Cro/C1-type_HTH"/>
</dbReference>
<dbReference type="PROSITE" id="PS50943">
    <property type="entry name" value="HTH_CROC1"/>
    <property type="match status" value="1"/>
</dbReference>
<comment type="caution">
    <text evidence="2">The sequence shown here is derived from an EMBL/GenBank/DDBJ whole genome shotgun (WGS) entry which is preliminary data.</text>
</comment>
<evidence type="ECO:0000313" key="3">
    <source>
        <dbReference type="Proteomes" id="UP001144341"/>
    </source>
</evidence>
<gene>
    <name evidence="2" type="ORF">O0931_09360</name>
</gene>
<accession>A0ABT4KX70</accession>